<evidence type="ECO:0000256" key="1">
    <source>
        <dbReference type="SAM" id="MobiDB-lite"/>
    </source>
</evidence>
<feature type="compositionally biased region" description="Basic and acidic residues" evidence="1">
    <location>
        <begin position="28"/>
        <end position="54"/>
    </location>
</feature>
<sequence length="152" mass="16346">MGPAGLGGWALAASGGTPGAREAAGRVVDGRTRDREGAARGGEPETRSRGEDPAARAPRLGARGWREPGGRRTDGRSGGACRGLTGRRGRARDFQIGVSWKRFLPIKRAWYAEPEEYVPVGLPISMRKCSYIYPGFRISYAPPLDEVTHGLL</sequence>
<dbReference type="Proteomes" id="UP000008021">
    <property type="component" value="Chromosome 11"/>
</dbReference>
<dbReference type="HOGENOM" id="CLU_1725195_0_0_1"/>
<accession>A0A0E0F2M7</accession>
<organism evidence="2">
    <name type="scientific">Oryza meridionalis</name>
    <dbReference type="NCBI Taxonomy" id="40149"/>
    <lineage>
        <taxon>Eukaryota</taxon>
        <taxon>Viridiplantae</taxon>
        <taxon>Streptophyta</taxon>
        <taxon>Embryophyta</taxon>
        <taxon>Tracheophyta</taxon>
        <taxon>Spermatophyta</taxon>
        <taxon>Magnoliopsida</taxon>
        <taxon>Liliopsida</taxon>
        <taxon>Poales</taxon>
        <taxon>Poaceae</taxon>
        <taxon>BOP clade</taxon>
        <taxon>Oryzoideae</taxon>
        <taxon>Oryzeae</taxon>
        <taxon>Oryzinae</taxon>
        <taxon>Oryza</taxon>
    </lineage>
</organism>
<dbReference type="EnsemblPlants" id="OMERI11G03070.1">
    <property type="protein sequence ID" value="OMERI11G03070.1"/>
    <property type="gene ID" value="OMERI11G03070"/>
</dbReference>
<protein>
    <submittedName>
        <fullName evidence="2">Uncharacterized protein</fullName>
    </submittedName>
</protein>
<feature type="region of interest" description="Disordered" evidence="1">
    <location>
        <begin position="1"/>
        <end position="86"/>
    </location>
</feature>
<evidence type="ECO:0000313" key="2">
    <source>
        <dbReference type="EnsemblPlants" id="OMERI11G03070.1"/>
    </source>
</evidence>
<reference evidence="2" key="1">
    <citation type="submission" date="2015-04" db="UniProtKB">
        <authorList>
            <consortium name="EnsemblPlants"/>
        </authorList>
    </citation>
    <scope>IDENTIFICATION</scope>
</reference>
<keyword evidence="3" id="KW-1185">Reference proteome</keyword>
<dbReference type="AlphaFoldDB" id="A0A0E0F2M7"/>
<feature type="compositionally biased region" description="Basic and acidic residues" evidence="1">
    <location>
        <begin position="64"/>
        <end position="75"/>
    </location>
</feature>
<dbReference type="Gramene" id="OMERI11G03070.1">
    <property type="protein sequence ID" value="OMERI11G03070.1"/>
    <property type="gene ID" value="OMERI11G03070"/>
</dbReference>
<reference evidence="2" key="2">
    <citation type="submission" date="2018-05" db="EMBL/GenBank/DDBJ databases">
        <title>OmerRS3 (Oryza meridionalis Reference Sequence Version 3).</title>
        <authorList>
            <person name="Zhang J."/>
            <person name="Kudrna D."/>
            <person name="Lee S."/>
            <person name="Talag J."/>
            <person name="Welchert J."/>
            <person name="Wing R.A."/>
        </authorList>
    </citation>
    <scope>NUCLEOTIDE SEQUENCE [LARGE SCALE GENOMIC DNA]</scope>
    <source>
        <strain evidence="2">cv. OR44</strain>
    </source>
</reference>
<evidence type="ECO:0000313" key="3">
    <source>
        <dbReference type="Proteomes" id="UP000008021"/>
    </source>
</evidence>
<name>A0A0E0F2M7_9ORYZ</name>
<proteinExistence type="predicted"/>